<protein>
    <submittedName>
        <fullName evidence="1">Uncharacterized protein</fullName>
    </submittedName>
</protein>
<accession>A0A0F6QZ44</accession>
<proteinExistence type="predicted"/>
<evidence type="ECO:0000313" key="2">
    <source>
        <dbReference type="EMBL" id="VEH05059.1"/>
    </source>
</evidence>
<dbReference type="EMBL" id="CP011312">
    <property type="protein sequence ID" value="AKE40510.1"/>
    <property type="molecule type" value="Genomic_DNA"/>
</dbReference>
<reference evidence="1 3" key="1">
    <citation type="journal article" date="2015" name="Genome Announc.">
        <title>Complete Genome Sequence of Corynebacterium kutscheri DSM 20755, a Corynebacterial Type Strain with Remarkably Low G+C Content of Chromosomal DNA.</title>
        <authorList>
            <person name="Ruckert C."/>
            <person name="Albersmeier A."/>
            <person name="Winkler A."/>
            <person name="Tauch A."/>
        </authorList>
    </citation>
    <scope>NUCLEOTIDE SEQUENCE [LARGE SCALE GENOMIC DNA]</scope>
    <source>
        <strain evidence="1 3">DSM 20755</strain>
    </source>
</reference>
<dbReference type="STRING" id="35755.UL82_01410"/>
<keyword evidence="3" id="KW-1185">Reference proteome</keyword>
<sequence>MVGFYPKMGTQVLRIVKLCYIRRVSDEFLKRELGSDCLIVNNSQKRIVSTVKGTL</sequence>
<name>A0A0F6QZ44_9CORY</name>
<dbReference type="KEGG" id="cku:UL82_01410"/>
<dbReference type="EMBL" id="LR134377">
    <property type="protein sequence ID" value="VEH05059.1"/>
    <property type="molecule type" value="Genomic_DNA"/>
</dbReference>
<evidence type="ECO:0000313" key="1">
    <source>
        <dbReference type="EMBL" id="AKE40510.1"/>
    </source>
</evidence>
<reference evidence="2 4" key="2">
    <citation type="submission" date="2018-12" db="EMBL/GenBank/DDBJ databases">
        <authorList>
            <consortium name="Pathogen Informatics"/>
        </authorList>
    </citation>
    <scope>NUCLEOTIDE SEQUENCE [LARGE SCALE GENOMIC DNA]</scope>
    <source>
        <strain evidence="2 4">NCTC949</strain>
    </source>
</reference>
<dbReference type="HOGENOM" id="CLU_3024420_0_0_11"/>
<gene>
    <name evidence="2" type="ORF">NCTC949_00407</name>
    <name evidence="1" type="ORF">UL82_01410</name>
</gene>
<dbReference type="AlphaFoldDB" id="A0A0F6QZ44"/>
<organism evidence="1 3">
    <name type="scientific">Corynebacterium kutscheri</name>
    <dbReference type="NCBI Taxonomy" id="35755"/>
    <lineage>
        <taxon>Bacteria</taxon>
        <taxon>Bacillati</taxon>
        <taxon>Actinomycetota</taxon>
        <taxon>Actinomycetes</taxon>
        <taxon>Mycobacteriales</taxon>
        <taxon>Corynebacteriaceae</taxon>
        <taxon>Corynebacterium</taxon>
    </lineage>
</organism>
<dbReference type="Proteomes" id="UP000033457">
    <property type="component" value="Chromosome"/>
</dbReference>
<evidence type="ECO:0000313" key="3">
    <source>
        <dbReference type="Proteomes" id="UP000033457"/>
    </source>
</evidence>
<evidence type="ECO:0000313" key="4">
    <source>
        <dbReference type="Proteomes" id="UP000271380"/>
    </source>
</evidence>
<dbReference type="Proteomes" id="UP000271380">
    <property type="component" value="Chromosome"/>
</dbReference>